<keyword evidence="6" id="KW-1015">Disulfide bond</keyword>
<evidence type="ECO:0000256" key="3">
    <source>
        <dbReference type="ARBA" id="ARBA00022729"/>
    </source>
</evidence>
<dbReference type="InterPro" id="IPR013106">
    <property type="entry name" value="Ig_V-set"/>
</dbReference>
<dbReference type="PANTHER" id="PTHR13869:SF22">
    <property type="entry name" value="JUNCTIONAL ADHESION MOLECULE-LIKE"/>
    <property type="match status" value="1"/>
</dbReference>
<keyword evidence="3" id="KW-0732">Signal</keyword>
<proteinExistence type="predicted"/>
<dbReference type="InterPro" id="IPR036179">
    <property type="entry name" value="Ig-like_dom_sf"/>
</dbReference>
<evidence type="ECO:0000256" key="1">
    <source>
        <dbReference type="ARBA" id="ARBA00004479"/>
    </source>
</evidence>
<dbReference type="InterPro" id="IPR013783">
    <property type="entry name" value="Ig-like_fold"/>
</dbReference>
<dbReference type="SUPFAM" id="SSF48726">
    <property type="entry name" value="Immunoglobulin"/>
    <property type="match status" value="1"/>
</dbReference>
<dbReference type="InterPro" id="IPR000920">
    <property type="entry name" value="Myelin_P0-rel"/>
</dbReference>
<dbReference type="PRINTS" id="PR00213">
    <property type="entry name" value="MYELINP0"/>
</dbReference>
<evidence type="ECO:0000256" key="9">
    <source>
        <dbReference type="SAM" id="MobiDB-lite"/>
    </source>
</evidence>
<dbReference type="Pfam" id="PF07686">
    <property type="entry name" value="V-set"/>
    <property type="match status" value="1"/>
</dbReference>
<evidence type="ECO:0000256" key="5">
    <source>
        <dbReference type="ARBA" id="ARBA00023136"/>
    </source>
</evidence>
<keyword evidence="7" id="KW-0325">Glycoprotein</keyword>
<comment type="caution">
    <text evidence="12">The sequence shown here is derived from an EMBL/GenBank/DDBJ whole genome shotgun (WGS) entry which is preliminary data.</text>
</comment>
<dbReference type="GO" id="GO:0005886">
    <property type="term" value="C:plasma membrane"/>
    <property type="evidence" value="ECO:0007669"/>
    <property type="project" value="TreeGrafter"/>
</dbReference>
<evidence type="ECO:0000256" key="10">
    <source>
        <dbReference type="SAM" id="Phobius"/>
    </source>
</evidence>
<evidence type="ECO:0000313" key="12">
    <source>
        <dbReference type="EMBL" id="NXH13030.1"/>
    </source>
</evidence>
<feature type="compositionally biased region" description="Basic and acidic residues" evidence="9">
    <location>
        <begin position="143"/>
        <end position="159"/>
    </location>
</feature>
<keyword evidence="2 10" id="KW-0812">Transmembrane</keyword>
<feature type="region of interest" description="Disordered" evidence="9">
    <location>
        <begin position="116"/>
        <end position="164"/>
    </location>
</feature>
<feature type="domain" description="Immunoglobulin V-set" evidence="11">
    <location>
        <begin position="2"/>
        <end position="66"/>
    </location>
</feature>
<feature type="region of interest" description="Disordered" evidence="9">
    <location>
        <begin position="187"/>
        <end position="217"/>
    </location>
</feature>
<keyword evidence="8" id="KW-0393">Immunoglobulin domain</keyword>
<evidence type="ECO:0000256" key="6">
    <source>
        <dbReference type="ARBA" id="ARBA00023157"/>
    </source>
</evidence>
<keyword evidence="13" id="KW-1185">Reference proteome</keyword>
<keyword evidence="4 10" id="KW-1133">Transmembrane helix</keyword>
<organism evidence="12 13">
    <name type="scientific">Bucco capensis</name>
    <name type="common">collared puffbird</name>
    <dbReference type="NCBI Taxonomy" id="135168"/>
    <lineage>
        <taxon>Eukaryota</taxon>
        <taxon>Metazoa</taxon>
        <taxon>Chordata</taxon>
        <taxon>Craniata</taxon>
        <taxon>Vertebrata</taxon>
        <taxon>Euteleostomi</taxon>
        <taxon>Archelosauria</taxon>
        <taxon>Archosauria</taxon>
        <taxon>Dinosauria</taxon>
        <taxon>Saurischia</taxon>
        <taxon>Theropoda</taxon>
        <taxon>Coelurosauria</taxon>
        <taxon>Aves</taxon>
        <taxon>Neognathae</taxon>
        <taxon>Neoaves</taxon>
        <taxon>Telluraves</taxon>
        <taxon>Coraciimorphae</taxon>
        <taxon>Piciformes</taxon>
        <taxon>Bucconidae</taxon>
        <taxon>Bucco</taxon>
    </lineage>
</organism>
<accession>A0A7K9HJ04</accession>
<keyword evidence="5 10" id="KW-0472">Membrane</keyword>
<dbReference type="Gene3D" id="2.60.40.10">
    <property type="entry name" value="Immunoglobulins"/>
    <property type="match status" value="1"/>
</dbReference>
<evidence type="ECO:0000256" key="7">
    <source>
        <dbReference type="ARBA" id="ARBA00023180"/>
    </source>
</evidence>
<dbReference type="Proteomes" id="UP000534107">
    <property type="component" value="Unassembled WGS sequence"/>
</dbReference>
<feature type="compositionally biased region" description="Basic and acidic residues" evidence="9">
    <location>
        <begin position="122"/>
        <end position="133"/>
    </location>
</feature>
<name>A0A7K9HJ04_9PICI</name>
<reference evidence="12 13" key="1">
    <citation type="submission" date="2019-09" db="EMBL/GenBank/DDBJ databases">
        <title>Bird 10,000 Genomes (B10K) Project - Family phase.</title>
        <authorList>
            <person name="Zhang G."/>
        </authorList>
    </citation>
    <scope>NUCLEOTIDE SEQUENCE [LARGE SCALE GENOMIC DNA]</scope>
    <source>
        <strain evidence="12">B10K-DU-001-16</strain>
        <tissue evidence="12">Muscle</tissue>
    </source>
</reference>
<feature type="compositionally biased region" description="Basic and acidic residues" evidence="9">
    <location>
        <begin position="192"/>
        <end position="203"/>
    </location>
</feature>
<evidence type="ECO:0000256" key="4">
    <source>
        <dbReference type="ARBA" id="ARBA00022989"/>
    </source>
</evidence>
<dbReference type="AlphaFoldDB" id="A0A7K9HJ04"/>
<dbReference type="GO" id="GO:0098609">
    <property type="term" value="P:cell-cell adhesion"/>
    <property type="evidence" value="ECO:0007669"/>
    <property type="project" value="TreeGrafter"/>
</dbReference>
<dbReference type="EMBL" id="VWZO01006458">
    <property type="protein sequence ID" value="NXH13030.1"/>
    <property type="molecule type" value="Genomic_DNA"/>
</dbReference>
<comment type="subcellular location">
    <subcellularLocation>
        <location evidence="1">Membrane</location>
        <topology evidence="1">Single-pass type I membrane protein</topology>
    </subcellularLocation>
</comment>
<protein>
    <submittedName>
        <fullName evidence="12">JAML protein</fullName>
    </submittedName>
</protein>
<sequence>VLYYYSSCAVPVGRFRERARWQGNVSLWDGSIQLHDVQVNDSGTYVCEIRLHQHGIIYKNRTVLHVSPAEQGGQGAARDSAATGSSGFWPLAVSCGCVAVVLAFLAGFSLRRSSAGSTALEKTGDGSRKKAEEALYSSIPGDEVPKPEQDASKKKKAEETYITMHPSPCREHGVYVELAKRVIPAEWMQEGRQGDGQREEPCSRAEAPLPRAPEGEK</sequence>
<dbReference type="PANTHER" id="PTHR13869">
    <property type="entry name" value="MYELIN P0 RELATED"/>
    <property type="match status" value="1"/>
</dbReference>
<feature type="non-terminal residue" evidence="12">
    <location>
        <position position="217"/>
    </location>
</feature>
<dbReference type="OrthoDB" id="7225082at2759"/>
<evidence type="ECO:0000259" key="11">
    <source>
        <dbReference type="Pfam" id="PF07686"/>
    </source>
</evidence>
<feature type="transmembrane region" description="Helical" evidence="10">
    <location>
        <begin position="88"/>
        <end position="110"/>
    </location>
</feature>
<evidence type="ECO:0000313" key="13">
    <source>
        <dbReference type="Proteomes" id="UP000534107"/>
    </source>
</evidence>
<gene>
    <name evidence="12" type="primary">Jaml</name>
    <name evidence="12" type="ORF">BUCCAP_R10543</name>
</gene>
<evidence type="ECO:0000256" key="8">
    <source>
        <dbReference type="ARBA" id="ARBA00023319"/>
    </source>
</evidence>
<evidence type="ECO:0000256" key="2">
    <source>
        <dbReference type="ARBA" id="ARBA00022692"/>
    </source>
</evidence>
<feature type="non-terminal residue" evidence="12">
    <location>
        <position position="1"/>
    </location>
</feature>